<evidence type="ECO:0000313" key="1">
    <source>
        <dbReference type="EMBL" id="ELU05041.1"/>
    </source>
</evidence>
<keyword evidence="4" id="KW-1185">Reference proteome</keyword>
<dbReference type="OrthoDB" id="445826at2759"/>
<dbReference type="EnsemblMetazoa" id="CapteT108759">
    <property type="protein sequence ID" value="CapteP108759"/>
    <property type="gene ID" value="CapteG108759"/>
</dbReference>
<reference evidence="4" key="1">
    <citation type="submission" date="2012-12" db="EMBL/GenBank/DDBJ databases">
        <authorList>
            <person name="Hellsten U."/>
            <person name="Grimwood J."/>
            <person name="Chapman J.A."/>
            <person name="Shapiro H."/>
            <person name="Aerts A."/>
            <person name="Otillar R.P."/>
            <person name="Terry A.Y."/>
            <person name="Boore J.L."/>
            <person name="Simakov O."/>
            <person name="Marletaz F."/>
            <person name="Cho S.-J."/>
            <person name="Edsinger-Gonzales E."/>
            <person name="Havlak P."/>
            <person name="Kuo D.-H."/>
            <person name="Larsson T."/>
            <person name="Lv J."/>
            <person name="Arendt D."/>
            <person name="Savage R."/>
            <person name="Osoegawa K."/>
            <person name="de Jong P."/>
            <person name="Lindberg D.R."/>
            <person name="Seaver E.C."/>
            <person name="Weisblat D.A."/>
            <person name="Putnam N.H."/>
            <person name="Grigoriev I.V."/>
            <person name="Rokhsar D.S."/>
        </authorList>
    </citation>
    <scope>NUCLEOTIDE SEQUENCE</scope>
    <source>
        <strain evidence="4">I ESC-2004</strain>
    </source>
</reference>
<dbReference type="EMBL" id="AMQN01043869">
    <property type="status" value="NOT_ANNOTATED_CDS"/>
    <property type="molecule type" value="Genomic_DNA"/>
</dbReference>
<dbReference type="HOGENOM" id="CLU_206883_0_0_1"/>
<gene>
    <name evidence="1" type="ORF">CAPTEDRAFT_102792</name>
    <name evidence="2" type="ORF">CAPTEDRAFT_108759</name>
</gene>
<evidence type="ECO:0000313" key="3">
    <source>
        <dbReference type="EnsemblMetazoa" id="CapteP102792"/>
    </source>
</evidence>
<accession>R7UID7</accession>
<evidence type="ECO:0008006" key="5">
    <source>
        <dbReference type="Google" id="ProtNLM"/>
    </source>
</evidence>
<dbReference type="EMBL" id="KB301062">
    <property type="protein sequence ID" value="ELU05965.1"/>
    <property type="molecule type" value="Genomic_DNA"/>
</dbReference>
<name>R7UID7_CAPTE</name>
<dbReference type="AlphaFoldDB" id="R7UID7"/>
<dbReference type="EMBL" id="KB301839">
    <property type="protein sequence ID" value="ELU05041.1"/>
    <property type="molecule type" value="Genomic_DNA"/>
</dbReference>
<protein>
    <recommendedName>
        <fullName evidence="5">Reverse transcriptase domain-containing protein</fullName>
    </recommendedName>
</protein>
<reference evidence="3" key="3">
    <citation type="submission" date="2015-06" db="UniProtKB">
        <authorList>
            <consortium name="EnsemblMetazoa"/>
        </authorList>
    </citation>
    <scope>IDENTIFICATION</scope>
</reference>
<feature type="non-terminal residue" evidence="2">
    <location>
        <position position="66"/>
    </location>
</feature>
<dbReference type="Proteomes" id="UP000014760">
    <property type="component" value="Unassembled WGS sequence"/>
</dbReference>
<reference evidence="2 4" key="2">
    <citation type="journal article" date="2013" name="Nature">
        <title>Insights into bilaterian evolution from three spiralian genomes.</title>
        <authorList>
            <person name="Simakov O."/>
            <person name="Marletaz F."/>
            <person name="Cho S.J."/>
            <person name="Edsinger-Gonzales E."/>
            <person name="Havlak P."/>
            <person name="Hellsten U."/>
            <person name="Kuo D.H."/>
            <person name="Larsson T."/>
            <person name="Lv J."/>
            <person name="Arendt D."/>
            <person name="Savage R."/>
            <person name="Osoegawa K."/>
            <person name="de Jong P."/>
            <person name="Grimwood J."/>
            <person name="Chapman J.A."/>
            <person name="Shapiro H."/>
            <person name="Aerts A."/>
            <person name="Otillar R.P."/>
            <person name="Terry A.Y."/>
            <person name="Boore J.L."/>
            <person name="Grigoriev I.V."/>
            <person name="Lindberg D.R."/>
            <person name="Seaver E.C."/>
            <person name="Weisblat D.A."/>
            <person name="Putnam N.H."/>
            <person name="Rokhsar D.S."/>
        </authorList>
    </citation>
    <scope>NUCLEOTIDE SEQUENCE</scope>
    <source>
        <strain evidence="2 4">I ESC-2004</strain>
    </source>
</reference>
<proteinExistence type="predicted"/>
<organism evidence="2">
    <name type="scientific">Capitella teleta</name>
    <name type="common">Polychaete worm</name>
    <dbReference type="NCBI Taxonomy" id="283909"/>
    <lineage>
        <taxon>Eukaryota</taxon>
        <taxon>Metazoa</taxon>
        <taxon>Spiralia</taxon>
        <taxon>Lophotrochozoa</taxon>
        <taxon>Annelida</taxon>
        <taxon>Polychaeta</taxon>
        <taxon>Sedentaria</taxon>
        <taxon>Scolecida</taxon>
        <taxon>Capitellidae</taxon>
        <taxon>Capitella</taxon>
    </lineage>
</organism>
<dbReference type="EnsemblMetazoa" id="CapteT102792">
    <property type="protein sequence ID" value="CapteP102792"/>
    <property type="gene ID" value="CapteG102792"/>
</dbReference>
<evidence type="ECO:0000313" key="2">
    <source>
        <dbReference type="EMBL" id="ELU05965.1"/>
    </source>
</evidence>
<sequence>MPISLLEKTILKQLDHHFSTNNLYYKSQYGFRHKHSTEHALLELTDRLLTSMDKNDCPTSIFIDLT</sequence>
<evidence type="ECO:0000313" key="4">
    <source>
        <dbReference type="Proteomes" id="UP000014760"/>
    </source>
</evidence>
<dbReference type="EMBL" id="AMQN01044442">
    <property type="status" value="NOT_ANNOTATED_CDS"/>
    <property type="molecule type" value="Genomic_DNA"/>
</dbReference>